<name>A0ABX6PR47_9HYPH</name>
<gene>
    <name evidence="1" type="ORF">FFM53_032160</name>
</gene>
<accession>A0ABX6PR47</accession>
<protein>
    <submittedName>
        <fullName evidence="1">Uncharacterized protein</fullName>
    </submittedName>
</protein>
<evidence type="ECO:0000313" key="2">
    <source>
        <dbReference type="Proteomes" id="UP000305673"/>
    </source>
</evidence>
<organism evidence="1 2">
    <name type="scientific">Rhizobium indicum</name>
    <dbReference type="NCBI Taxonomy" id="2583231"/>
    <lineage>
        <taxon>Bacteria</taxon>
        <taxon>Pseudomonadati</taxon>
        <taxon>Pseudomonadota</taxon>
        <taxon>Alphaproteobacteria</taxon>
        <taxon>Hyphomicrobiales</taxon>
        <taxon>Rhizobiaceae</taxon>
        <taxon>Rhizobium/Agrobacterium group</taxon>
        <taxon>Rhizobium</taxon>
    </lineage>
</organism>
<dbReference type="Proteomes" id="UP000305673">
    <property type="component" value="Plasmid pPR12A203"/>
</dbReference>
<sequence length="68" mass="7229">MSCTPDQNALGLALPCASGIEGYLKEKQENNVPILAPGEIWSAAYRFGCLSADLAQTLNDKTMRASIA</sequence>
<geneLocation type="plasmid" evidence="1 2">
    <name>pPR12A203</name>
</geneLocation>
<evidence type="ECO:0000313" key="1">
    <source>
        <dbReference type="EMBL" id="QKK21083.1"/>
    </source>
</evidence>
<keyword evidence="2" id="KW-1185">Reference proteome</keyword>
<dbReference type="RefSeq" id="WP_138333671.1">
    <property type="nucleotide sequence ID" value="NZ_CP054024.1"/>
</dbReference>
<dbReference type="InterPro" id="IPR014718">
    <property type="entry name" value="GH-type_carb-bd"/>
</dbReference>
<dbReference type="Gene3D" id="2.70.98.10">
    <property type="match status" value="1"/>
</dbReference>
<keyword evidence="1" id="KW-0614">Plasmid</keyword>
<reference evidence="1 2" key="1">
    <citation type="submission" date="2020-05" db="EMBL/GenBank/DDBJ databases">
        <title>Genome sequences of pea root nodulating Rhizobium spp.</title>
        <authorList>
            <person name="Rahi P."/>
        </authorList>
    </citation>
    <scope>NUCLEOTIDE SEQUENCE [LARGE SCALE GENOMIC DNA]</scope>
    <source>
        <strain evidence="2">JKLM 12A2</strain>
        <plasmid evidence="1 2">pPR12A203</plasmid>
    </source>
</reference>
<proteinExistence type="predicted"/>
<dbReference type="EMBL" id="CP054024">
    <property type="protein sequence ID" value="QKK21083.1"/>
    <property type="molecule type" value="Genomic_DNA"/>
</dbReference>